<dbReference type="InterPro" id="IPR002172">
    <property type="entry name" value="LDrepeatLR_classA_rpt"/>
</dbReference>
<dbReference type="PROSITE" id="PS50068">
    <property type="entry name" value="LDLRA_2"/>
    <property type="match status" value="1"/>
</dbReference>
<dbReference type="InterPro" id="IPR001304">
    <property type="entry name" value="C-type_lectin-like"/>
</dbReference>
<comment type="caution">
    <text evidence="5">The sequence shown here is derived from an EMBL/GenBank/DDBJ whole genome shotgun (WGS) entry which is preliminary data.</text>
</comment>
<dbReference type="AlphaFoldDB" id="A0AAE1UJR5"/>
<dbReference type="CDD" id="cd00112">
    <property type="entry name" value="LDLa"/>
    <property type="match status" value="1"/>
</dbReference>
<evidence type="ECO:0000256" key="2">
    <source>
        <dbReference type="PROSITE-ProRule" id="PRU00124"/>
    </source>
</evidence>
<reference evidence="5" key="1">
    <citation type="submission" date="2023-11" db="EMBL/GenBank/DDBJ databases">
        <title>Genome assemblies of two species of porcelain crab, Petrolisthes cinctipes and Petrolisthes manimaculis (Anomura: Porcellanidae).</title>
        <authorList>
            <person name="Angst P."/>
        </authorList>
    </citation>
    <scope>NUCLEOTIDE SEQUENCE</scope>
    <source>
        <strain evidence="5">PB745_02</strain>
        <tissue evidence="5">Gill</tissue>
    </source>
</reference>
<comment type="caution">
    <text evidence="2">Lacks conserved residue(s) required for the propagation of feature annotation.</text>
</comment>
<evidence type="ECO:0000256" key="1">
    <source>
        <dbReference type="ARBA" id="ARBA00023157"/>
    </source>
</evidence>
<proteinExistence type="predicted"/>
<dbReference type="SUPFAM" id="SSF57424">
    <property type="entry name" value="LDL receptor-like module"/>
    <property type="match status" value="1"/>
</dbReference>
<gene>
    <name evidence="5" type="ORF">Pmani_007743</name>
</gene>
<dbReference type="SMART" id="SM00192">
    <property type="entry name" value="LDLa"/>
    <property type="match status" value="1"/>
</dbReference>
<keyword evidence="3" id="KW-0732">Signal</keyword>
<feature type="chain" id="PRO_5042237764" description="C-type lectin domain-containing protein" evidence="3">
    <location>
        <begin position="18"/>
        <end position="328"/>
    </location>
</feature>
<protein>
    <recommendedName>
        <fullName evidence="4">C-type lectin domain-containing protein</fullName>
    </recommendedName>
</protein>
<dbReference type="Pfam" id="PF00059">
    <property type="entry name" value="Lectin_C"/>
    <property type="match status" value="1"/>
</dbReference>
<evidence type="ECO:0000313" key="6">
    <source>
        <dbReference type="Proteomes" id="UP001292094"/>
    </source>
</evidence>
<dbReference type="EMBL" id="JAWZYT010000589">
    <property type="protein sequence ID" value="KAK4321440.1"/>
    <property type="molecule type" value="Genomic_DNA"/>
</dbReference>
<evidence type="ECO:0000313" key="5">
    <source>
        <dbReference type="EMBL" id="KAK4321440.1"/>
    </source>
</evidence>
<name>A0AAE1UJR5_9EUCA</name>
<dbReference type="CDD" id="cd00037">
    <property type="entry name" value="CLECT"/>
    <property type="match status" value="1"/>
</dbReference>
<dbReference type="InterPro" id="IPR016186">
    <property type="entry name" value="C-type_lectin-like/link_sf"/>
</dbReference>
<keyword evidence="6" id="KW-1185">Reference proteome</keyword>
<dbReference type="SUPFAM" id="SSF56436">
    <property type="entry name" value="C-type lectin-like"/>
    <property type="match status" value="1"/>
</dbReference>
<dbReference type="Proteomes" id="UP001292094">
    <property type="component" value="Unassembled WGS sequence"/>
</dbReference>
<accession>A0AAE1UJR5</accession>
<keyword evidence="1" id="KW-1015">Disulfide bond</keyword>
<dbReference type="Gene3D" id="4.10.400.10">
    <property type="entry name" value="Low-density Lipoprotein Receptor"/>
    <property type="match status" value="1"/>
</dbReference>
<organism evidence="5 6">
    <name type="scientific">Petrolisthes manimaculis</name>
    <dbReference type="NCBI Taxonomy" id="1843537"/>
    <lineage>
        <taxon>Eukaryota</taxon>
        <taxon>Metazoa</taxon>
        <taxon>Ecdysozoa</taxon>
        <taxon>Arthropoda</taxon>
        <taxon>Crustacea</taxon>
        <taxon>Multicrustacea</taxon>
        <taxon>Malacostraca</taxon>
        <taxon>Eumalacostraca</taxon>
        <taxon>Eucarida</taxon>
        <taxon>Decapoda</taxon>
        <taxon>Pleocyemata</taxon>
        <taxon>Anomura</taxon>
        <taxon>Galatheoidea</taxon>
        <taxon>Porcellanidae</taxon>
        <taxon>Petrolisthes</taxon>
    </lineage>
</organism>
<dbReference type="Gene3D" id="3.10.100.10">
    <property type="entry name" value="Mannose-Binding Protein A, subunit A"/>
    <property type="match status" value="1"/>
</dbReference>
<feature type="signal peptide" evidence="3">
    <location>
        <begin position="1"/>
        <end position="17"/>
    </location>
</feature>
<sequence>MLTVVLLLVLGLTSVNGVETCPENEMIKCQVNDRCTRIRYICDGDNDCGDQSDEQDSLCEAWIHSTCERGYAQCYRYGSSDCVTMSRYCTLSDPPCEGDVDPRICQMLADVKLQHFEDIVVTLSATNSIVGGQQTITQLEVAEALGKEFHAQVDGTIKDQQEGCPHLYTNIAGTCVSVFFLGNITWGEAREFCKTIGGDLLSLHDDYKFFATLVKHLHEHQITADFWVGGSRFNETTEWIWLDDEPIDIASPIWSIRHEEFCNTRIVHSLVGNTTRLANQGECYRYSKAPADPPIGFCAALTYENYYHMTDEDCLTRKAPLCIATTTS</sequence>
<evidence type="ECO:0000259" key="4">
    <source>
        <dbReference type="PROSITE" id="PS50041"/>
    </source>
</evidence>
<dbReference type="PROSITE" id="PS50041">
    <property type="entry name" value="C_TYPE_LECTIN_2"/>
    <property type="match status" value="1"/>
</dbReference>
<evidence type="ECO:0000256" key="3">
    <source>
        <dbReference type="SAM" id="SignalP"/>
    </source>
</evidence>
<dbReference type="InterPro" id="IPR036055">
    <property type="entry name" value="LDL_receptor-like_sf"/>
</dbReference>
<feature type="domain" description="C-type lectin" evidence="4">
    <location>
        <begin position="171"/>
        <end position="262"/>
    </location>
</feature>
<dbReference type="InterPro" id="IPR016187">
    <property type="entry name" value="CTDL_fold"/>
</dbReference>